<reference evidence="8" key="2">
    <citation type="submission" date="2025-08" db="UniProtKB">
        <authorList>
            <consortium name="RefSeq"/>
        </authorList>
    </citation>
    <scope>IDENTIFICATION</scope>
    <source>
        <tissue evidence="8">Young leaves</tissue>
    </source>
</reference>
<dbReference type="RefSeq" id="XP_027368961.1">
    <property type="nucleotide sequence ID" value="XM_027513160.1"/>
</dbReference>
<name>A0A8B8MJP5_ABRPR</name>
<dbReference type="GeneID" id="113874901"/>
<dbReference type="AlphaFoldDB" id="A0A8B8MJP5"/>
<feature type="domain" description="NADP-dependent oxidoreductase" evidence="6">
    <location>
        <begin position="28"/>
        <end position="225"/>
    </location>
</feature>
<dbReference type="InterPro" id="IPR023210">
    <property type="entry name" value="NADP_OxRdtase_dom"/>
</dbReference>
<gene>
    <name evidence="8" type="primary">LOC113874901</name>
</gene>
<dbReference type="PANTHER" id="PTHR11732">
    <property type="entry name" value="ALDO/KETO REDUCTASE"/>
    <property type="match status" value="1"/>
</dbReference>
<evidence type="ECO:0000256" key="4">
    <source>
        <dbReference type="PIRSR" id="PIRSR000097-2"/>
    </source>
</evidence>
<reference evidence="7" key="1">
    <citation type="journal article" date="2019" name="Toxins">
        <title>Detection of Abrin-Like and Prepropulchellin-Like Toxin Genes and Transcripts Using Whole Genome Sequencing and Full-Length Transcript Sequencing of Abrus precatorius.</title>
        <authorList>
            <person name="Hovde B.T."/>
            <person name="Daligault H.E."/>
            <person name="Hanschen E.R."/>
            <person name="Kunde Y.A."/>
            <person name="Johnson M.B."/>
            <person name="Starkenburg S.R."/>
            <person name="Johnson S.L."/>
        </authorList>
    </citation>
    <scope>NUCLEOTIDE SEQUENCE [LARGE SCALE GENOMIC DNA]</scope>
</reference>
<dbReference type="InterPro" id="IPR036812">
    <property type="entry name" value="NAD(P)_OxRdtase_dom_sf"/>
</dbReference>
<feature type="site" description="Lowers pKa of active site Tyr" evidence="5">
    <location>
        <position position="92"/>
    </location>
</feature>
<evidence type="ECO:0000256" key="2">
    <source>
        <dbReference type="ARBA" id="ARBA00022857"/>
    </source>
</evidence>
<evidence type="ECO:0000256" key="5">
    <source>
        <dbReference type="PIRSR" id="PIRSR000097-3"/>
    </source>
</evidence>
<evidence type="ECO:0000313" key="8">
    <source>
        <dbReference type="RefSeq" id="XP_027368961.1"/>
    </source>
</evidence>
<protein>
    <submittedName>
        <fullName evidence="8">NAD(P)H-dependent 6'-deoxychalcone synthase-like isoform X2</fullName>
    </submittedName>
</protein>
<evidence type="ECO:0000256" key="3">
    <source>
        <dbReference type="PIRSR" id="PIRSR000097-1"/>
    </source>
</evidence>
<keyword evidence="2" id="KW-0521">NADP</keyword>
<dbReference type="PIRSF" id="PIRSF000097">
    <property type="entry name" value="AKR"/>
    <property type="match status" value="1"/>
</dbReference>
<evidence type="ECO:0000259" key="6">
    <source>
        <dbReference type="Pfam" id="PF00248"/>
    </source>
</evidence>
<feature type="binding site" evidence="4">
    <location>
        <position position="125"/>
    </location>
    <ligand>
        <name>substrate</name>
    </ligand>
</feature>
<dbReference type="GO" id="GO:0009821">
    <property type="term" value="P:alkaloid biosynthetic process"/>
    <property type="evidence" value="ECO:0007669"/>
    <property type="project" value="UniProtKB-ARBA"/>
</dbReference>
<dbReference type="GO" id="GO:0016491">
    <property type="term" value="F:oxidoreductase activity"/>
    <property type="evidence" value="ECO:0007669"/>
    <property type="project" value="InterPro"/>
</dbReference>
<dbReference type="InterPro" id="IPR018170">
    <property type="entry name" value="Aldo/ket_reductase_CS"/>
</dbReference>
<organism evidence="7 8">
    <name type="scientific">Abrus precatorius</name>
    <name type="common">Indian licorice</name>
    <name type="synonym">Glycine abrus</name>
    <dbReference type="NCBI Taxonomy" id="3816"/>
    <lineage>
        <taxon>Eukaryota</taxon>
        <taxon>Viridiplantae</taxon>
        <taxon>Streptophyta</taxon>
        <taxon>Embryophyta</taxon>
        <taxon>Tracheophyta</taxon>
        <taxon>Spermatophyta</taxon>
        <taxon>Magnoliopsida</taxon>
        <taxon>eudicotyledons</taxon>
        <taxon>Gunneridae</taxon>
        <taxon>Pentapetalae</taxon>
        <taxon>rosids</taxon>
        <taxon>fabids</taxon>
        <taxon>Fabales</taxon>
        <taxon>Fabaceae</taxon>
        <taxon>Papilionoideae</taxon>
        <taxon>50 kb inversion clade</taxon>
        <taxon>NPAAA clade</taxon>
        <taxon>indigoferoid/millettioid clade</taxon>
        <taxon>Abreae</taxon>
        <taxon>Abrus</taxon>
    </lineage>
</organism>
<evidence type="ECO:0000256" key="1">
    <source>
        <dbReference type="ARBA" id="ARBA00007905"/>
    </source>
</evidence>
<evidence type="ECO:0000313" key="7">
    <source>
        <dbReference type="Proteomes" id="UP000694853"/>
    </source>
</evidence>
<dbReference type="InterPro" id="IPR020471">
    <property type="entry name" value="AKR"/>
</dbReference>
<accession>A0A8B8MJP5</accession>
<feature type="active site" description="Proton donor" evidence="3">
    <location>
        <position position="62"/>
    </location>
</feature>
<dbReference type="Proteomes" id="UP000694853">
    <property type="component" value="Unplaced"/>
</dbReference>
<dbReference type="SUPFAM" id="SSF51430">
    <property type="entry name" value="NAD(P)-linked oxidoreductase"/>
    <property type="match status" value="1"/>
</dbReference>
<dbReference type="Pfam" id="PF00248">
    <property type="entry name" value="Aldo_ket_red"/>
    <property type="match status" value="1"/>
</dbReference>
<dbReference type="Gene3D" id="3.20.20.100">
    <property type="entry name" value="NADP-dependent oxidoreductase domain"/>
    <property type="match status" value="1"/>
</dbReference>
<comment type="similarity">
    <text evidence="1">Belongs to the aldo/keto reductase family.</text>
</comment>
<keyword evidence="7" id="KW-1185">Reference proteome</keyword>
<dbReference type="FunFam" id="3.20.20.100:FF:000013">
    <property type="entry name" value="NADPH-dependent codeinone reductase 1-1"/>
    <property type="match status" value="1"/>
</dbReference>
<dbReference type="PROSITE" id="PS00798">
    <property type="entry name" value="ALDOKETO_REDUCTASE_1"/>
    <property type="match status" value="1"/>
</dbReference>
<dbReference type="PROSITE" id="PS00062">
    <property type="entry name" value="ALDOKETO_REDUCTASE_2"/>
    <property type="match status" value="1"/>
</dbReference>
<proteinExistence type="inferred from homology"/>
<dbReference type="PRINTS" id="PR00069">
    <property type="entry name" value="ALDKETRDTASE"/>
</dbReference>
<sequence length="258" mass="28378">MMSGTTFAPKVVLQLSSKSNPISMPVIGLGTGGALNDGDVVKAAIIEAMKVGYRHFDTATLYGSEHALGEAIAEALQLGLISSRDDLFITSKLWCSDNHPHLVLPTLRKSLQALKLDYLDLYLIHWPMSAKPGNSDNWPYAEEQLTPFDLKGVWEAMEECHNLGLTKSIGVSNFSCKKLQNLLSFATIPPSVNQVEMNLVWQQKNLREYCKEKGIIITAYAPLGSRGTKWGTNEVMDCEQTKQIAQAHGKTAAQPLEC</sequence>